<organism evidence="2 3">
    <name type="scientific">Dentiscutata erythropus</name>
    <dbReference type="NCBI Taxonomy" id="1348616"/>
    <lineage>
        <taxon>Eukaryota</taxon>
        <taxon>Fungi</taxon>
        <taxon>Fungi incertae sedis</taxon>
        <taxon>Mucoromycota</taxon>
        <taxon>Glomeromycotina</taxon>
        <taxon>Glomeromycetes</taxon>
        <taxon>Diversisporales</taxon>
        <taxon>Gigasporaceae</taxon>
        <taxon>Dentiscutata</taxon>
    </lineage>
</organism>
<evidence type="ECO:0000313" key="3">
    <source>
        <dbReference type="Proteomes" id="UP000789405"/>
    </source>
</evidence>
<evidence type="ECO:0000256" key="1">
    <source>
        <dbReference type="SAM" id="MobiDB-lite"/>
    </source>
</evidence>
<dbReference type="OrthoDB" id="2444469at2759"/>
<accession>A0A9N9BYN8</accession>
<protein>
    <submittedName>
        <fullName evidence="2">17513_t:CDS:1</fullName>
    </submittedName>
</protein>
<dbReference type="AlphaFoldDB" id="A0A9N9BYN8"/>
<comment type="caution">
    <text evidence="2">The sequence shown here is derived from an EMBL/GenBank/DDBJ whole genome shotgun (WGS) entry which is preliminary data.</text>
</comment>
<dbReference type="EMBL" id="CAJVPY010003065">
    <property type="protein sequence ID" value="CAG8580532.1"/>
    <property type="molecule type" value="Genomic_DNA"/>
</dbReference>
<dbReference type="Proteomes" id="UP000789405">
    <property type="component" value="Unassembled WGS sequence"/>
</dbReference>
<sequence>MELQETTIDTTDILDYYLEELAEMEQYFCFDEKIAEYSTQVSSTNKGKEGKEAPAEQIYVDSEEYKDDNMLDETQNKAKESRSLQKLSKSTNINVMNEDQVTLEKPEEEDYTDSDNDCYTDNAMPDKEVTSIKVSQNIQNPARVIGRGRPSKRRYMSSIEKEQSYRRTSRGIYKCRQCGEVDHNSAYHK</sequence>
<keyword evidence="3" id="KW-1185">Reference proteome</keyword>
<name>A0A9N9BYN8_9GLOM</name>
<proteinExistence type="predicted"/>
<gene>
    <name evidence="2" type="ORF">DERYTH_LOCUS6666</name>
</gene>
<reference evidence="2" key="1">
    <citation type="submission" date="2021-06" db="EMBL/GenBank/DDBJ databases">
        <authorList>
            <person name="Kallberg Y."/>
            <person name="Tangrot J."/>
            <person name="Rosling A."/>
        </authorList>
    </citation>
    <scope>NUCLEOTIDE SEQUENCE</scope>
    <source>
        <strain evidence="2">MA453B</strain>
    </source>
</reference>
<evidence type="ECO:0000313" key="2">
    <source>
        <dbReference type="EMBL" id="CAG8580532.1"/>
    </source>
</evidence>
<feature type="region of interest" description="Disordered" evidence="1">
    <location>
        <begin position="41"/>
        <end position="69"/>
    </location>
</feature>